<dbReference type="Proteomes" id="UP000515734">
    <property type="component" value="Chromosome"/>
</dbReference>
<sequence>MKIVVTWSGTDADRVQAQAAQNALEAAGLADAVEYVVEGKQPWKP</sequence>
<evidence type="ECO:0000313" key="1">
    <source>
        <dbReference type="EMBL" id="BCI54918.1"/>
    </source>
</evidence>
<dbReference type="RefSeq" id="WP_185292708.1">
    <property type="nucleotide sequence ID" value="NZ_AP023287.1"/>
</dbReference>
<dbReference type="EMBL" id="AP023287">
    <property type="protein sequence ID" value="BCI54918.1"/>
    <property type="molecule type" value="Genomic_DNA"/>
</dbReference>
<dbReference type="AlphaFoldDB" id="A0A6S6PFZ7"/>
<reference evidence="1 2" key="1">
    <citation type="submission" date="2020-07" db="EMBL/GenBank/DDBJ databases">
        <title>Complete genome sequence of Mycolicibacterium litorale like strain isolated from cardiac implantable electronic device infection.</title>
        <authorList>
            <person name="Fukano H."/>
            <person name="Miyama H."/>
            <person name="Hoshino Y."/>
        </authorList>
    </citation>
    <scope>NUCLEOTIDE SEQUENCE [LARGE SCALE GENOMIC DNA]</scope>
    <source>
        <strain evidence="1 2">NIIDNTM18</strain>
    </source>
</reference>
<protein>
    <submittedName>
        <fullName evidence="1">Uncharacterized protein</fullName>
    </submittedName>
</protein>
<name>A0A6S6PFZ7_9MYCO</name>
<proteinExistence type="predicted"/>
<accession>A0A6S6PFZ7</accession>
<evidence type="ECO:0000313" key="2">
    <source>
        <dbReference type="Proteomes" id="UP000515734"/>
    </source>
</evidence>
<organism evidence="1 2">
    <name type="scientific">Mycolicibacterium litorale</name>
    <dbReference type="NCBI Taxonomy" id="758802"/>
    <lineage>
        <taxon>Bacteria</taxon>
        <taxon>Bacillati</taxon>
        <taxon>Actinomycetota</taxon>
        <taxon>Actinomycetes</taxon>
        <taxon>Mycobacteriales</taxon>
        <taxon>Mycobacteriaceae</taxon>
        <taxon>Mycolicibacterium</taxon>
    </lineage>
</organism>
<gene>
    <name evidence="1" type="ORF">NIIDNTM18_41960</name>
</gene>